<keyword evidence="3" id="KW-1185">Reference proteome</keyword>
<dbReference type="Proteomes" id="UP000308705">
    <property type="component" value="Unassembled WGS sequence"/>
</dbReference>
<name>A0A4U3M1H6_9ACTN</name>
<sequence>MGTAARQKVLGSSVKKSVYHGIGKNAPVRRTKNAVLVLTGAALDHPGHTGRAAMASPRFAGLVMTVAADRTVVMMITTSRDGTTLAYDQLGEGPPVIVVLGVFNEREAGLPLAEALADHFTVYVYDRRGRGGSGEVAVPFRIADEVDDLKAMIEVAGGEAAVFGYSSGGLLALKALLAGARITRLALYEPPYQNENPSPADHPGHLTELVTQGRREEAVEYFQLKIIGMPPHMVEQAKNAPFWRRLEALAPSSVYDALLVTDRELPDQLAGLRPPPTLVLDGAASPDRLRGMVGALGTAVDGAHVVALDGQTHTIDPEVTGPIVRAFLAG</sequence>
<dbReference type="GO" id="GO:0016787">
    <property type="term" value="F:hydrolase activity"/>
    <property type="evidence" value="ECO:0007669"/>
    <property type="project" value="UniProtKB-KW"/>
</dbReference>
<dbReference type="InterPro" id="IPR029058">
    <property type="entry name" value="AB_hydrolase_fold"/>
</dbReference>
<dbReference type="EMBL" id="SZQA01000050">
    <property type="protein sequence ID" value="TKK81007.1"/>
    <property type="molecule type" value="Genomic_DNA"/>
</dbReference>
<evidence type="ECO:0000313" key="2">
    <source>
        <dbReference type="EMBL" id="TKK81007.1"/>
    </source>
</evidence>
<feature type="domain" description="AB hydrolase-1" evidence="1">
    <location>
        <begin position="111"/>
        <end position="313"/>
    </location>
</feature>
<dbReference type="Pfam" id="PF12697">
    <property type="entry name" value="Abhydrolase_6"/>
    <property type="match status" value="1"/>
</dbReference>
<reference evidence="2 3" key="1">
    <citation type="submission" date="2019-04" db="EMBL/GenBank/DDBJ databases">
        <title>Herbidospora sp. NEAU-GS14.nov., a novel actinomycete isolated from soil.</title>
        <authorList>
            <person name="Han L."/>
        </authorList>
    </citation>
    <scope>NUCLEOTIDE SEQUENCE [LARGE SCALE GENOMIC DNA]</scope>
    <source>
        <strain evidence="2 3">NEAU-GS14</strain>
    </source>
</reference>
<dbReference type="OrthoDB" id="63519at2"/>
<dbReference type="InterPro" id="IPR050471">
    <property type="entry name" value="AB_hydrolase"/>
</dbReference>
<evidence type="ECO:0000313" key="3">
    <source>
        <dbReference type="Proteomes" id="UP000308705"/>
    </source>
</evidence>
<keyword evidence="2" id="KW-0378">Hydrolase</keyword>
<dbReference type="Gene3D" id="3.40.50.1820">
    <property type="entry name" value="alpha/beta hydrolase"/>
    <property type="match status" value="1"/>
</dbReference>
<accession>A0A4U3M1H6</accession>
<proteinExistence type="predicted"/>
<dbReference type="InterPro" id="IPR000073">
    <property type="entry name" value="AB_hydrolase_1"/>
</dbReference>
<dbReference type="PANTHER" id="PTHR43433">
    <property type="entry name" value="HYDROLASE, ALPHA/BETA FOLD FAMILY PROTEIN"/>
    <property type="match status" value="1"/>
</dbReference>
<organism evidence="2 3">
    <name type="scientific">Herbidospora galbida</name>
    <dbReference type="NCBI Taxonomy" id="2575442"/>
    <lineage>
        <taxon>Bacteria</taxon>
        <taxon>Bacillati</taxon>
        <taxon>Actinomycetota</taxon>
        <taxon>Actinomycetes</taxon>
        <taxon>Streptosporangiales</taxon>
        <taxon>Streptosporangiaceae</taxon>
        <taxon>Herbidospora</taxon>
    </lineage>
</organism>
<protein>
    <submittedName>
        <fullName evidence="2">Alpha/beta fold hydrolase</fullName>
    </submittedName>
</protein>
<dbReference type="SUPFAM" id="SSF53474">
    <property type="entry name" value="alpha/beta-Hydrolases"/>
    <property type="match status" value="1"/>
</dbReference>
<gene>
    <name evidence="2" type="ORF">FDA94_34445</name>
</gene>
<dbReference type="PANTHER" id="PTHR43433:SF5">
    <property type="entry name" value="AB HYDROLASE-1 DOMAIN-CONTAINING PROTEIN"/>
    <property type="match status" value="1"/>
</dbReference>
<comment type="caution">
    <text evidence="2">The sequence shown here is derived from an EMBL/GenBank/DDBJ whole genome shotgun (WGS) entry which is preliminary data.</text>
</comment>
<dbReference type="AlphaFoldDB" id="A0A4U3M1H6"/>
<evidence type="ECO:0000259" key="1">
    <source>
        <dbReference type="Pfam" id="PF12697"/>
    </source>
</evidence>